<evidence type="ECO:0000256" key="4">
    <source>
        <dbReference type="SAM" id="MobiDB-lite"/>
    </source>
</evidence>
<dbReference type="Proteomes" id="UP000515135">
    <property type="component" value="Unplaced"/>
</dbReference>
<dbReference type="SMART" id="SM00110">
    <property type="entry name" value="C1Q"/>
    <property type="match status" value="1"/>
</dbReference>
<evidence type="ECO:0000256" key="3">
    <source>
        <dbReference type="ARBA" id="ARBA00022729"/>
    </source>
</evidence>
<dbReference type="SUPFAM" id="SSF49842">
    <property type="entry name" value="TNF-like"/>
    <property type="match status" value="1"/>
</dbReference>
<dbReference type="PANTHER" id="PTHR22923">
    <property type="entry name" value="CEREBELLIN-RELATED"/>
    <property type="match status" value="1"/>
</dbReference>
<dbReference type="InterPro" id="IPR001073">
    <property type="entry name" value="C1q_dom"/>
</dbReference>
<evidence type="ECO:0000259" key="5">
    <source>
        <dbReference type="PROSITE" id="PS50871"/>
    </source>
</evidence>
<dbReference type="GeneID" id="109475681"/>
<evidence type="ECO:0000313" key="6">
    <source>
        <dbReference type="Proteomes" id="UP000515135"/>
    </source>
</evidence>
<feature type="region of interest" description="Disordered" evidence="4">
    <location>
        <begin position="1"/>
        <end position="21"/>
    </location>
</feature>
<protein>
    <submittedName>
        <fullName evidence="7">Complement C1q tumor necrosis factor-related protein 4-like</fullName>
    </submittedName>
</protein>
<gene>
    <name evidence="7" type="primary">LOC109475681</name>
</gene>
<dbReference type="PROSITE" id="PS50871">
    <property type="entry name" value="C1Q"/>
    <property type="match status" value="1"/>
</dbReference>
<accession>A0A6P4ZDM0</accession>
<feature type="compositionally biased region" description="Polar residues" evidence="4">
    <location>
        <begin position="1"/>
        <end position="16"/>
    </location>
</feature>
<dbReference type="GO" id="GO:0005615">
    <property type="term" value="C:extracellular space"/>
    <property type="evidence" value="ECO:0007669"/>
    <property type="project" value="TreeGrafter"/>
</dbReference>
<sequence>MISPGNKTLATSSGTQRPIPARLKGNVISRRYIQAGQPAGVQRGKVQCITGPPGPPGPPGSIVNLPQNSMAFQPPQRVAFSVARTRSLKGSFKYQKVLFDKMLVNIGGHFNLKSGIFTCAFPGVYHVSFSAGAVPGRQVNLDLMLSGKVVADVYNTGKNSYRDMVSRSLLLQLKPAETLWLRLAKGREYALYSDHELQTSFSVFLLYPDT</sequence>
<dbReference type="AlphaFoldDB" id="A0A6P4ZDM0"/>
<dbReference type="Pfam" id="PF00386">
    <property type="entry name" value="C1q"/>
    <property type="match status" value="1"/>
</dbReference>
<keyword evidence="3" id="KW-0732">Signal</keyword>
<dbReference type="InterPro" id="IPR008983">
    <property type="entry name" value="Tumour_necrosis_fac-like_dom"/>
</dbReference>
<dbReference type="KEGG" id="bbel:109475681"/>
<proteinExistence type="predicted"/>
<name>A0A6P4ZDM0_BRABE</name>
<reference evidence="7" key="1">
    <citation type="submission" date="2025-08" db="UniProtKB">
        <authorList>
            <consortium name="RefSeq"/>
        </authorList>
    </citation>
    <scope>IDENTIFICATION</scope>
    <source>
        <tissue evidence="7">Gonad</tissue>
    </source>
</reference>
<keyword evidence="6" id="KW-1185">Reference proteome</keyword>
<evidence type="ECO:0000256" key="1">
    <source>
        <dbReference type="ARBA" id="ARBA00004613"/>
    </source>
</evidence>
<keyword evidence="2" id="KW-0964">Secreted</keyword>
<dbReference type="InterPro" id="IPR050822">
    <property type="entry name" value="Cerebellin_Synaptic_Org"/>
</dbReference>
<organism evidence="6 7">
    <name type="scientific">Branchiostoma belcheri</name>
    <name type="common">Amphioxus</name>
    <dbReference type="NCBI Taxonomy" id="7741"/>
    <lineage>
        <taxon>Eukaryota</taxon>
        <taxon>Metazoa</taxon>
        <taxon>Chordata</taxon>
        <taxon>Cephalochordata</taxon>
        <taxon>Leptocardii</taxon>
        <taxon>Amphioxiformes</taxon>
        <taxon>Branchiostomatidae</taxon>
        <taxon>Branchiostoma</taxon>
    </lineage>
</organism>
<dbReference type="RefSeq" id="XP_019632004.1">
    <property type="nucleotide sequence ID" value="XM_019776445.1"/>
</dbReference>
<evidence type="ECO:0000256" key="2">
    <source>
        <dbReference type="ARBA" id="ARBA00022525"/>
    </source>
</evidence>
<dbReference type="Gene3D" id="2.60.120.40">
    <property type="match status" value="1"/>
</dbReference>
<dbReference type="OrthoDB" id="6058225at2759"/>
<feature type="domain" description="C1q" evidence="5">
    <location>
        <begin position="73"/>
        <end position="210"/>
    </location>
</feature>
<comment type="subcellular location">
    <subcellularLocation>
        <location evidence="1">Secreted</location>
    </subcellularLocation>
</comment>
<evidence type="ECO:0000313" key="7">
    <source>
        <dbReference type="RefSeq" id="XP_019632004.1"/>
    </source>
</evidence>
<dbReference type="PANTHER" id="PTHR22923:SF62">
    <property type="entry name" value="CVP18"/>
    <property type="match status" value="1"/>
</dbReference>
<dbReference type="PRINTS" id="PR00007">
    <property type="entry name" value="COMPLEMNTC1Q"/>
</dbReference>